<sequence length="357" mass="42071">MTKKLKISFCTVCMNRLEHLKKTLPKNIEDTMTYGNFEFVVLDYNSKDGLEEWIMAEMSQYRAAGLLIYVKTRFPEYFLRSHSKNVAAKHATGDIICNVDADNYIGEGFADYINREFMEHQHIYLTVPRDFGKKDCYGRICVLRDDFMAITGYDEDMTDYGFEDFDLVNRLELLGRKARYFSNSQFLQVLNHDDVTRIENEHNIHSINQIYLRYINHYSSELLYLFKTGVFYMGIVVINRLVNSKSVYNVFIENRKFSYQFSLQNNCWVKGSYIKSDDGIVLKTCNKQISLTPISTGKMQNRRGEIFYECSEPEDFQTRVMFFSQINNRIKMEKNKEQKIIRVNTIFGEINSIKNRA</sequence>
<dbReference type="EMBL" id="RBCJ01000006">
    <property type="protein sequence ID" value="RKN76899.1"/>
    <property type="molecule type" value="Genomic_DNA"/>
</dbReference>
<reference evidence="2 3" key="1">
    <citation type="submission" date="2018-10" db="EMBL/GenBank/DDBJ databases">
        <title>Ulvibacterium marinum gen. nov., sp. nov., a novel marine bacterium of the family Flavobacteriaceae, isolated from a culture of the green alga Ulva prolifera.</title>
        <authorList>
            <person name="Zhang Z."/>
        </authorList>
    </citation>
    <scope>NUCLEOTIDE SEQUENCE [LARGE SCALE GENOMIC DNA]</scope>
    <source>
        <strain evidence="2 3">CCMM003</strain>
    </source>
</reference>
<feature type="domain" description="Glycosyltransferase 2-like" evidence="1">
    <location>
        <begin position="8"/>
        <end position="122"/>
    </location>
</feature>
<proteinExistence type="predicted"/>
<dbReference type="RefSeq" id="WP_120714246.1">
    <property type="nucleotide sequence ID" value="NZ_RBCJ01000006.1"/>
</dbReference>
<comment type="caution">
    <text evidence="2">The sequence shown here is derived from an EMBL/GenBank/DDBJ whole genome shotgun (WGS) entry which is preliminary data.</text>
</comment>
<evidence type="ECO:0000313" key="3">
    <source>
        <dbReference type="Proteomes" id="UP000276603"/>
    </source>
</evidence>
<gene>
    <name evidence="2" type="ORF">D7Z94_24275</name>
</gene>
<dbReference type="InterPro" id="IPR029044">
    <property type="entry name" value="Nucleotide-diphossugar_trans"/>
</dbReference>
<dbReference type="Proteomes" id="UP000276603">
    <property type="component" value="Unassembled WGS sequence"/>
</dbReference>
<organism evidence="2 3">
    <name type="scientific">Ulvibacterium marinum</name>
    <dbReference type="NCBI Taxonomy" id="2419782"/>
    <lineage>
        <taxon>Bacteria</taxon>
        <taxon>Pseudomonadati</taxon>
        <taxon>Bacteroidota</taxon>
        <taxon>Flavobacteriia</taxon>
        <taxon>Flavobacteriales</taxon>
        <taxon>Flavobacteriaceae</taxon>
        <taxon>Ulvibacterium</taxon>
    </lineage>
</organism>
<dbReference type="AlphaFoldDB" id="A0A3B0BXN3"/>
<protein>
    <submittedName>
        <fullName evidence="2">Glycosyltransferase family 2 protein</fullName>
    </submittedName>
</protein>
<dbReference type="InterPro" id="IPR001173">
    <property type="entry name" value="Glyco_trans_2-like"/>
</dbReference>
<dbReference type="PANTHER" id="PTHR40743">
    <property type="entry name" value="NUCLEOTIDE-DIPHOSPHO-SUGAR TRANSFERASE CONTAINING PROTEIN"/>
    <property type="match status" value="1"/>
</dbReference>
<accession>A0A3B0BXN3</accession>
<dbReference type="Pfam" id="PF00535">
    <property type="entry name" value="Glycos_transf_2"/>
    <property type="match status" value="1"/>
</dbReference>
<dbReference type="PANTHER" id="PTHR40743:SF1">
    <property type="entry name" value="POSSIBLE GLYCOSYLTRANSFERASE"/>
    <property type="match status" value="1"/>
</dbReference>
<dbReference type="OrthoDB" id="6717394at2"/>
<dbReference type="Gene3D" id="3.90.550.10">
    <property type="entry name" value="Spore Coat Polysaccharide Biosynthesis Protein SpsA, Chain A"/>
    <property type="match status" value="1"/>
</dbReference>
<evidence type="ECO:0000259" key="1">
    <source>
        <dbReference type="Pfam" id="PF00535"/>
    </source>
</evidence>
<evidence type="ECO:0000313" key="2">
    <source>
        <dbReference type="EMBL" id="RKN76899.1"/>
    </source>
</evidence>
<name>A0A3B0BXN3_9FLAO</name>
<keyword evidence="3" id="KW-1185">Reference proteome</keyword>
<keyword evidence="2" id="KW-0808">Transferase</keyword>
<dbReference type="GO" id="GO:0016740">
    <property type="term" value="F:transferase activity"/>
    <property type="evidence" value="ECO:0007669"/>
    <property type="project" value="UniProtKB-KW"/>
</dbReference>
<dbReference type="CDD" id="cd00761">
    <property type="entry name" value="Glyco_tranf_GTA_type"/>
    <property type="match status" value="1"/>
</dbReference>
<dbReference type="SUPFAM" id="SSF53448">
    <property type="entry name" value="Nucleotide-diphospho-sugar transferases"/>
    <property type="match status" value="1"/>
</dbReference>